<keyword evidence="2" id="KW-1185">Reference proteome</keyword>
<evidence type="ECO:0008006" key="3">
    <source>
        <dbReference type="Google" id="ProtNLM"/>
    </source>
</evidence>
<dbReference type="EMBL" id="AAOE01000001">
    <property type="protein sequence ID" value="EAR11431.1"/>
    <property type="molecule type" value="Genomic_DNA"/>
</dbReference>
<evidence type="ECO:0000313" key="2">
    <source>
        <dbReference type="Proteomes" id="UP000005953"/>
    </source>
</evidence>
<gene>
    <name evidence="1" type="ORF">MED297_21127</name>
</gene>
<dbReference type="STRING" id="314283.MED297_21127"/>
<dbReference type="Proteomes" id="UP000005953">
    <property type="component" value="Unassembled WGS sequence"/>
</dbReference>
<dbReference type="Gene3D" id="3.40.50.300">
    <property type="entry name" value="P-loop containing nucleotide triphosphate hydrolases"/>
    <property type="match status" value="1"/>
</dbReference>
<proteinExistence type="predicted"/>
<dbReference type="InterPro" id="IPR027417">
    <property type="entry name" value="P-loop_NTPase"/>
</dbReference>
<comment type="caution">
    <text evidence="1">The sequence shown here is derived from an EMBL/GenBank/DDBJ whole genome shotgun (WGS) entry which is preliminary data.</text>
</comment>
<dbReference type="SUPFAM" id="SSF52540">
    <property type="entry name" value="P-loop containing nucleoside triphosphate hydrolases"/>
    <property type="match status" value="1"/>
</dbReference>
<organism evidence="1 2">
    <name type="scientific">Reinekea blandensis MED297</name>
    <dbReference type="NCBI Taxonomy" id="314283"/>
    <lineage>
        <taxon>Bacteria</taxon>
        <taxon>Pseudomonadati</taxon>
        <taxon>Pseudomonadota</taxon>
        <taxon>Gammaproteobacteria</taxon>
        <taxon>Oceanospirillales</taxon>
        <taxon>Saccharospirillaceae</taxon>
        <taxon>Reinekea</taxon>
    </lineage>
</organism>
<accession>A4B9Y0</accession>
<reference evidence="1 2" key="1">
    <citation type="submission" date="2006-02" db="EMBL/GenBank/DDBJ databases">
        <authorList>
            <person name="Pinhassi J."/>
            <person name="Pedros-Alio C."/>
            <person name="Ferriera S."/>
            <person name="Johnson J."/>
            <person name="Kravitz S."/>
            <person name="Halpern A."/>
            <person name="Remington K."/>
            <person name="Beeson K."/>
            <person name="Tran B."/>
            <person name="Rogers Y.-H."/>
            <person name="Friedman R."/>
            <person name="Venter J.C."/>
        </authorList>
    </citation>
    <scope>NUCLEOTIDE SEQUENCE [LARGE SCALE GENOMIC DNA]</scope>
    <source>
        <strain evidence="1 2">MED297</strain>
    </source>
</reference>
<dbReference type="Pfam" id="PF13671">
    <property type="entry name" value="AAA_33"/>
    <property type="match status" value="1"/>
</dbReference>
<dbReference type="AlphaFoldDB" id="A4B9Y0"/>
<sequence length="147" mass="16943">MASGKTTYARRKEAEGQAIFLSIDALQLSVLGPSPTREQLDASYDGARAYQFSLALTLLNRGIDVYFDWGLWQKAERQRYKRMLEQQGVEVDIIYFDVPAAVRMDRNAQRNRSNDDTSFKIEPHDVRHFDSLYEVPSEDEYDVLVAD</sequence>
<evidence type="ECO:0000313" key="1">
    <source>
        <dbReference type="EMBL" id="EAR11431.1"/>
    </source>
</evidence>
<name>A4B9Y0_9GAMM</name>
<dbReference type="HOGENOM" id="CLU_105030_0_0_6"/>
<protein>
    <recommendedName>
        <fullName evidence="3">ATP-binding protein</fullName>
    </recommendedName>
</protein>